<comment type="caution">
    <text evidence="2">The sequence shown here is derived from an EMBL/GenBank/DDBJ whole genome shotgun (WGS) entry which is preliminary data.</text>
</comment>
<organism evidence="2 3">
    <name type="scientific">Nocardia kruczakiae</name>
    <dbReference type="NCBI Taxonomy" id="261477"/>
    <lineage>
        <taxon>Bacteria</taxon>
        <taxon>Bacillati</taxon>
        <taxon>Actinomycetota</taxon>
        <taxon>Actinomycetes</taxon>
        <taxon>Mycobacteriales</taxon>
        <taxon>Nocardiaceae</taxon>
        <taxon>Nocardia</taxon>
    </lineage>
</organism>
<dbReference type="Gene3D" id="1.10.10.2910">
    <property type="match status" value="1"/>
</dbReference>
<reference evidence="2 3" key="1">
    <citation type="submission" date="2023-07" db="EMBL/GenBank/DDBJ databases">
        <title>Sorghum-associated microbial communities from plants grown in Nebraska, USA.</title>
        <authorList>
            <person name="Schachtman D."/>
        </authorList>
    </citation>
    <scope>NUCLEOTIDE SEQUENCE [LARGE SCALE GENOMIC DNA]</scope>
    <source>
        <strain evidence="2 3">4272</strain>
    </source>
</reference>
<dbReference type="PANTHER" id="PTHR43236:SF1">
    <property type="entry name" value="BLL7220 PROTEIN"/>
    <property type="match status" value="1"/>
</dbReference>
<name>A0ABU1XAK3_9NOCA</name>
<evidence type="ECO:0000259" key="1">
    <source>
        <dbReference type="Pfam" id="PF06114"/>
    </source>
</evidence>
<dbReference type="InterPro" id="IPR052345">
    <property type="entry name" value="Rad_response_metalloprotease"/>
</dbReference>
<accession>A0ABU1XAK3</accession>
<evidence type="ECO:0000313" key="3">
    <source>
        <dbReference type="Proteomes" id="UP001251217"/>
    </source>
</evidence>
<dbReference type="RefSeq" id="WP_310399282.1">
    <property type="nucleotide sequence ID" value="NZ_JAVDWW010000002.1"/>
</dbReference>
<protein>
    <recommendedName>
        <fullName evidence="1">IrrE N-terminal-like domain-containing protein</fullName>
    </recommendedName>
</protein>
<sequence>MNNEALVGPARKAAALIVSRNDLKPPVPIMQILSAEAELTECDWPIPNVDAVMLRHEGKRPSIYYRRAEDRLLRQRFTLAHELGHLKLAWHLGNKACEVSSSSGRYVSLRPPEEREADTFASCVLVPDRWLKELVREHGDDMHGVLNGLAAAQVSTTASLIALRRALSGAWAFRINSNTEPFMLVGTSIPPEGFHALTDSAEGHGQSTLHGNTVCWWRLTGSVSALPEDADPRPTTELLRSAINSGESDPAAAKWIEQSANGKVGGWTKDDAGRPAEELYATLCYRFKTVAYSWIATHPDFQLWLARKARAKASR</sequence>
<dbReference type="PANTHER" id="PTHR43236">
    <property type="entry name" value="ANTITOXIN HIGA1"/>
    <property type="match status" value="1"/>
</dbReference>
<gene>
    <name evidence="2" type="ORF">J2W56_001290</name>
</gene>
<evidence type="ECO:0000313" key="2">
    <source>
        <dbReference type="EMBL" id="MDR7167571.1"/>
    </source>
</evidence>
<dbReference type="Pfam" id="PF06114">
    <property type="entry name" value="Peptidase_M78"/>
    <property type="match status" value="1"/>
</dbReference>
<keyword evidence="3" id="KW-1185">Reference proteome</keyword>
<dbReference type="InterPro" id="IPR010359">
    <property type="entry name" value="IrrE_HExxH"/>
</dbReference>
<proteinExistence type="predicted"/>
<dbReference type="EMBL" id="JAVDWW010000002">
    <property type="protein sequence ID" value="MDR7167571.1"/>
    <property type="molecule type" value="Genomic_DNA"/>
</dbReference>
<dbReference type="Proteomes" id="UP001251217">
    <property type="component" value="Unassembled WGS sequence"/>
</dbReference>
<feature type="domain" description="IrrE N-terminal-like" evidence="1">
    <location>
        <begin position="55"/>
        <end position="144"/>
    </location>
</feature>